<protein>
    <submittedName>
        <fullName evidence="1">Uncharacterized protein</fullName>
    </submittedName>
</protein>
<accession>A0A0G2Y7A5</accession>
<evidence type="ECO:0000313" key="2">
    <source>
        <dbReference type="Proteomes" id="UP000240461"/>
    </source>
</evidence>
<dbReference type="KEGG" id="vg:80514267"/>
<keyword evidence="2" id="KW-1185">Reference proteome</keyword>
<evidence type="ECO:0000313" key="1">
    <source>
        <dbReference type="EMBL" id="AKI80469.1"/>
    </source>
</evidence>
<name>A0A0G2Y7A5_9VIRU</name>
<dbReference type="Proteomes" id="UP000240461">
    <property type="component" value="Segment"/>
</dbReference>
<organism evidence="1 2">
    <name type="scientific">Acanthamoeba polyphaga mimivirus Kroon</name>
    <dbReference type="NCBI Taxonomy" id="3069720"/>
    <lineage>
        <taxon>Viruses</taxon>
        <taxon>Varidnaviria</taxon>
        <taxon>Bamfordvirae</taxon>
        <taxon>Nucleocytoviricota</taxon>
        <taxon>Megaviricetes</taxon>
        <taxon>Imitervirales</taxon>
        <taxon>Mimiviridae</taxon>
        <taxon>Megamimivirinae</taxon>
        <taxon>Mimivirus</taxon>
        <taxon>Mimivirus lagoaense</taxon>
    </lineage>
</organism>
<reference evidence="1 2" key="1">
    <citation type="submission" date="2014-10" db="EMBL/GenBank/DDBJ databases">
        <title>Pan-genome analysis of Brazilian lineage A amoebal mimiviruses.</title>
        <authorList>
            <person name="Assis F.L."/>
            <person name="Abrahao J.S."/>
            <person name="Kroon E.G."/>
            <person name="Dornas F.P."/>
            <person name="Andrade K.R."/>
            <person name="Borato P.V.M."/>
            <person name="Pilotto M.R."/>
            <person name="Benamar S."/>
            <person name="LaScola B."/>
            <person name="Colson P."/>
        </authorList>
    </citation>
    <scope>NUCLEOTIDE SEQUENCE [LARGE SCALE GENOMIC DNA]</scope>
    <source>
        <strain evidence="1 2">Kroon</strain>
    </source>
</reference>
<sequence length="212" mass="24488">MSEDKNYIIDPLTALCKVALLHFMPDKTKLAINHHVLYIQGYSYYQWLERMKNGDSRVDISNLNMPIIKAVKWYIIDSEDKAELDSETCNNILIIAKYTIKGLIKLQQTYCADNAIKIILQYLINLLRDAIDNNWNDDNCVKIDNHHNILSDKIKNNFESQTISAISKILTDAERMSGSQEDVNALIDCAHKLLINRDTVFVRMMKEVNTHL</sequence>
<dbReference type="EMBL" id="KM982402">
    <property type="protein sequence ID" value="AKI80469.1"/>
    <property type="molecule type" value="Genomic_DNA"/>
</dbReference>
<proteinExistence type="predicted"/>